<dbReference type="PATRIC" id="fig|42253.5.peg.992"/>
<dbReference type="OrthoDB" id="9995324at2"/>
<evidence type="ECO:0000256" key="1">
    <source>
        <dbReference type="SAM" id="MobiDB-lite"/>
    </source>
</evidence>
<reference evidence="2 3" key="1">
    <citation type="journal article" date="2015" name="Proc. Natl. Acad. Sci. U.S.A.">
        <title>Expanded metabolic versatility of ubiquitous nitrite-oxidizing bacteria from the genus Nitrospira.</title>
        <authorList>
            <person name="Koch H."/>
            <person name="Lucker S."/>
            <person name="Albertsen M."/>
            <person name="Kitzinger K."/>
            <person name="Herbold C."/>
            <person name="Spieck E."/>
            <person name="Nielsen P.H."/>
            <person name="Wagner M."/>
            <person name="Daims H."/>
        </authorList>
    </citation>
    <scope>NUCLEOTIDE SEQUENCE [LARGE SCALE GENOMIC DNA]</scope>
    <source>
        <strain evidence="2 3">NSP M-1</strain>
    </source>
</reference>
<dbReference type="EMBL" id="CP011801">
    <property type="protein sequence ID" value="ALA57441.1"/>
    <property type="molecule type" value="Genomic_DNA"/>
</dbReference>
<dbReference type="STRING" id="42253.NITMOv2_1009"/>
<evidence type="ECO:0000313" key="3">
    <source>
        <dbReference type="Proteomes" id="UP000069205"/>
    </source>
</evidence>
<dbReference type="AlphaFoldDB" id="A0A0K2G900"/>
<evidence type="ECO:0000313" key="2">
    <source>
        <dbReference type="EMBL" id="ALA57441.1"/>
    </source>
</evidence>
<feature type="compositionally biased region" description="Basic and acidic residues" evidence="1">
    <location>
        <begin position="74"/>
        <end position="84"/>
    </location>
</feature>
<dbReference type="KEGG" id="nmv:NITMOv2_1009"/>
<organism evidence="2 3">
    <name type="scientific">Nitrospira moscoviensis</name>
    <dbReference type="NCBI Taxonomy" id="42253"/>
    <lineage>
        <taxon>Bacteria</taxon>
        <taxon>Pseudomonadati</taxon>
        <taxon>Nitrospirota</taxon>
        <taxon>Nitrospiria</taxon>
        <taxon>Nitrospirales</taxon>
        <taxon>Nitrospiraceae</taxon>
        <taxon>Nitrospira</taxon>
    </lineage>
</organism>
<feature type="compositionally biased region" description="Basic residues" evidence="1">
    <location>
        <begin position="85"/>
        <end position="98"/>
    </location>
</feature>
<feature type="region of interest" description="Disordered" evidence="1">
    <location>
        <begin position="29"/>
        <end position="136"/>
    </location>
</feature>
<keyword evidence="3" id="KW-1185">Reference proteome</keyword>
<name>A0A0K2G900_NITMO</name>
<accession>A0A0K2G900</accession>
<sequence length="177" mass="19310">MRTLTNITLFSLAVVLGGGLVAIKPIEAAGLPKPGPDQKPAVAAADGSRSRRASVTPRTVKPAGPMAAGVSPDRLSRKPAESHPRKTSRHRRAMKKAQAKLQAKPDLSYHGILHQPQRYDPSQGRRGSGGAPNPHAVELLHDHFQELDKNRDGVIDPFERISGRLDIDRDLANHRWQ</sequence>
<protein>
    <recommendedName>
        <fullName evidence="4">EF-hand domain-containing protein</fullName>
    </recommendedName>
</protein>
<gene>
    <name evidence="2" type="ORF">NITMOv2_1009</name>
</gene>
<evidence type="ECO:0008006" key="4">
    <source>
        <dbReference type="Google" id="ProtNLM"/>
    </source>
</evidence>
<dbReference type="Proteomes" id="UP000069205">
    <property type="component" value="Chromosome"/>
</dbReference>
<proteinExistence type="predicted"/>
<dbReference type="RefSeq" id="WP_053378781.1">
    <property type="nucleotide sequence ID" value="NZ_CP011801.1"/>
</dbReference>